<comment type="caution">
    <text evidence="10">The sequence shown here is derived from an EMBL/GenBank/DDBJ whole genome shotgun (WGS) entry which is preliminary data.</text>
</comment>
<feature type="transmembrane region" description="Helical" evidence="8">
    <location>
        <begin position="257"/>
        <end position="278"/>
    </location>
</feature>
<evidence type="ECO:0000256" key="7">
    <source>
        <dbReference type="ARBA" id="ARBA00023136"/>
    </source>
</evidence>
<dbReference type="PANTHER" id="PTHR48021:SF1">
    <property type="entry name" value="GH07001P-RELATED"/>
    <property type="match status" value="1"/>
</dbReference>
<evidence type="ECO:0000256" key="6">
    <source>
        <dbReference type="ARBA" id="ARBA00022989"/>
    </source>
</evidence>
<dbReference type="GO" id="GO:0005886">
    <property type="term" value="C:plasma membrane"/>
    <property type="evidence" value="ECO:0007669"/>
    <property type="project" value="UniProtKB-SubCell"/>
</dbReference>
<dbReference type="InterPro" id="IPR003663">
    <property type="entry name" value="Sugar/inositol_transpt"/>
</dbReference>
<dbReference type="PROSITE" id="PS00216">
    <property type="entry name" value="SUGAR_TRANSPORT_1"/>
    <property type="match status" value="1"/>
</dbReference>
<keyword evidence="4" id="KW-0762">Sugar transport</keyword>
<feature type="domain" description="Major facilitator superfamily (MFS) profile" evidence="9">
    <location>
        <begin position="18"/>
        <end position="441"/>
    </location>
</feature>
<dbReference type="PRINTS" id="PR00171">
    <property type="entry name" value="SUGRTRNSPORT"/>
</dbReference>
<dbReference type="Proteomes" id="UP001381693">
    <property type="component" value="Unassembled WGS sequence"/>
</dbReference>
<feature type="transmembrane region" description="Helical" evidence="8">
    <location>
        <begin position="349"/>
        <end position="374"/>
    </location>
</feature>
<protein>
    <recommendedName>
        <fullName evidence="9">Major facilitator superfamily (MFS) profile domain-containing protein</fullName>
    </recommendedName>
</protein>
<dbReference type="InterPro" id="IPR020846">
    <property type="entry name" value="MFS_dom"/>
</dbReference>
<evidence type="ECO:0000256" key="8">
    <source>
        <dbReference type="SAM" id="Phobius"/>
    </source>
</evidence>
<feature type="transmembrane region" description="Helical" evidence="8">
    <location>
        <begin position="60"/>
        <end position="78"/>
    </location>
</feature>
<feature type="transmembrane region" description="Helical" evidence="8">
    <location>
        <begin position="172"/>
        <end position="193"/>
    </location>
</feature>
<dbReference type="Pfam" id="PF00083">
    <property type="entry name" value="Sugar_tr"/>
    <property type="match status" value="1"/>
</dbReference>
<evidence type="ECO:0000259" key="9">
    <source>
        <dbReference type="PROSITE" id="PS50850"/>
    </source>
</evidence>
<dbReference type="InterPro" id="IPR036259">
    <property type="entry name" value="MFS_trans_sf"/>
</dbReference>
<sequence>MTEEEEAKCKKTSHSTLRQIAIAAIIAAARINNGLVIGWPSKLPKIQSEEDGLPISEEDIAWLASMMGLVYIVACFITGPLDELLGPKRLLNLVLIPLPACWLLQAFTPNVSFLYVGRGLSALCGAMIATLVSPLLAELCDTKHRGMVSTLAEIMLDIGLLTSYSLAKSLPWRLATALCAVPFVILILLTPFVPESPYWLVEKNKVKEAERALLRLRGAKASVSEELNAITSTMVQRNPSLYEQISKLKRARYAQPVILVTVIFMLREIGGPNVIFLYSVYMFTRTGVKLDAFTCSILIGIVRFTFTIIAAIVLDRVGRRPILQYSSLACAGAATIAGAVLIGDLEGSSWIPLAAVLLFVAAYGLGLGPVPWVLIGELLPTPVRALGASLVTSFGYLMLFIMNFVFPLVIKRIGLGWTLIFFALANLVLTMVVWAHLPETNNKTLQELETIFCKEHMEASCKQCTDDSTTPSQSNFSIPAIRIQESDDDWASVQIKNGQVIAFYSNNAYEKSEEEKV</sequence>
<dbReference type="GO" id="GO:0022857">
    <property type="term" value="F:transmembrane transporter activity"/>
    <property type="evidence" value="ECO:0007669"/>
    <property type="project" value="InterPro"/>
</dbReference>
<accession>A0AAN9A336</accession>
<feature type="transmembrane region" description="Helical" evidence="8">
    <location>
        <begin position="90"/>
        <end position="107"/>
    </location>
</feature>
<feature type="transmembrane region" description="Helical" evidence="8">
    <location>
        <begin position="325"/>
        <end position="343"/>
    </location>
</feature>
<keyword evidence="3" id="KW-1003">Cell membrane</keyword>
<keyword evidence="11" id="KW-1185">Reference proteome</keyword>
<proteinExistence type="predicted"/>
<keyword evidence="5 8" id="KW-0812">Transmembrane</keyword>
<dbReference type="InterPro" id="IPR005828">
    <property type="entry name" value="MFS_sugar_transport-like"/>
</dbReference>
<organism evidence="10 11">
    <name type="scientific">Halocaridina rubra</name>
    <name type="common">Hawaiian red shrimp</name>
    <dbReference type="NCBI Taxonomy" id="373956"/>
    <lineage>
        <taxon>Eukaryota</taxon>
        <taxon>Metazoa</taxon>
        <taxon>Ecdysozoa</taxon>
        <taxon>Arthropoda</taxon>
        <taxon>Crustacea</taxon>
        <taxon>Multicrustacea</taxon>
        <taxon>Malacostraca</taxon>
        <taxon>Eumalacostraca</taxon>
        <taxon>Eucarida</taxon>
        <taxon>Decapoda</taxon>
        <taxon>Pleocyemata</taxon>
        <taxon>Caridea</taxon>
        <taxon>Atyoidea</taxon>
        <taxon>Atyidae</taxon>
        <taxon>Halocaridina</taxon>
    </lineage>
</organism>
<dbReference type="PROSITE" id="PS50850">
    <property type="entry name" value="MFS"/>
    <property type="match status" value="1"/>
</dbReference>
<evidence type="ECO:0000256" key="3">
    <source>
        <dbReference type="ARBA" id="ARBA00022475"/>
    </source>
</evidence>
<feature type="transmembrane region" description="Helical" evidence="8">
    <location>
        <begin position="386"/>
        <end position="410"/>
    </location>
</feature>
<name>A0AAN9A336_HALRR</name>
<reference evidence="10 11" key="1">
    <citation type="submission" date="2023-11" db="EMBL/GenBank/DDBJ databases">
        <title>Halocaridina rubra genome assembly.</title>
        <authorList>
            <person name="Smith C."/>
        </authorList>
    </citation>
    <scope>NUCLEOTIDE SEQUENCE [LARGE SCALE GENOMIC DNA]</scope>
    <source>
        <strain evidence="10">EP-1</strain>
        <tissue evidence="10">Whole</tissue>
    </source>
</reference>
<evidence type="ECO:0000256" key="1">
    <source>
        <dbReference type="ARBA" id="ARBA00004651"/>
    </source>
</evidence>
<dbReference type="Gene3D" id="1.20.1250.20">
    <property type="entry name" value="MFS general substrate transporter like domains"/>
    <property type="match status" value="1"/>
</dbReference>
<dbReference type="FunFam" id="1.20.1250.20:FF:000218">
    <property type="entry name" value="facilitated trehalose transporter Tret1"/>
    <property type="match status" value="1"/>
</dbReference>
<evidence type="ECO:0000256" key="2">
    <source>
        <dbReference type="ARBA" id="ARBA00022448"/>
    </source>
</evidence>
<feature type="transmembrane region" description="Helical" evidence="8">
    <location>
        <begin position="20"/>
        <end position="40"/>
    </location>
</feature>
<keyword evidence="6 8" id="KW-1133">Transmembrane helix</keyword>
<dbReference type="EMBL" id="JAXCGZ010007662">
    <property type="protein sequence ID" value="KAK7078801.1"/>
    <property type="molecule type" value="Genomic_DNA"/>
</dbReference>
<dbReference type="SUPFAM" id="SSF103473">
    <property type="entry name" value="MFS general substrate transporter"/>
    <property type="match status" value="1"/>
</dbReference>
<feature type="transmembrane region" description="Helical" evidence="8">
    <location>
        <begin position="148"/>
        <end position="166"/>
    </location>
</feature>
<evidence type="ECO:0000256" key="5">
    <source>
        <dbReference type="ARBA" id="ARBA00022692"/>
    </source>
</evidence>
<dbReference type="InterPro" id="IPR005829">
    <property type="entry name" value="Sugar_transporter_CS"/>
</dbReference>
<feature type="transmembrane region" description="Helical" evidence="8">
    <location>
        <begin position="416"/>
        <end position="437"/>
    </location>
</feature>
<evidence type="ECO:0000256" key="4">
    <source>
        <dbReference type="ARBA" id="ARBA00022597"/>
    </source>
</evidence>
<dbReference type="InterPro" id="IPR050549">
    <property type="entry name" value="MFS_Trehalose_Transporter"/>
</dbReference>
<evidence type="ECO:0000313" key="11">
    <source>
        <dbReference type="Proteomes" id="UP001381693"/>
    </source>
</evidence>
<gene>
    <name evidence="10" type="ORF">SK128_009383</name>
</gene>
<dbReference type="PANTHER" id="PTHR48021">
    <property type="match status" value="1"/>
</dbReference>
<comment type="subcellular location">
    <subcellularLocation>
        <location evidence="1">Cell membrane</location>
        <topology evidence="1">Multi-pass membrane protein</topology>
    </subcellularLocation>
</comment>
<feature type="transmembrane region" description="Helical" evidence="8">
    <location>
        <begin position="113"/>
        <end position="136"/>
    </location>
</feature>
<keyword evidence="2" id="KW-0813">Transport</keyword>
<keyword evidence="7 8" id="KW-0472">Membrane</keyword>
<feature type="transmembrane region" description="Helical" evidence="8">
    <location>
        <begin position="290"/>
        <end position="313"/>
    </location>
</feature>
<evidence type="ECO:0000313" key="10">
    <source>
        <dbReference type="EMBL" id="KAK7078801.1"/>
    </source>
</evidence>
<dbReference type="AlphaFoldDB" id="A0AAN9A336"/>